<dbReference type="InParanoid" id="A5DNN9"/>
<keyword evidence="2" id="KW-1185">Reference proteome</keyword>
<dbReference type="OMA" id="ICAKIVS"/>
<dbReference type="Proteomes" id="UP000001997">
    <property type="component" value="Unassembled WGS sequence"/>
</dbReference>
<evidence type="ECO:0000313" key="1">
    <source>
        <dbReference type="EMBL" id="EDK40791.2"/>
    </source>
</evidence>
<dbReference type="EMBL" id="CH408160">
    <property type="protein sequence ID" value="EDK40791.2"/>
    <property type="molecule type" value="Genomic_DNA"/>
</dbReference>
<organism evidence="1 2">
    <name type="scientific">Meyerozyma guilliermondii (strain ATCC 6260 / CBS 566 / DSM 6381 / JCM 1539 / NBRC 10279 / NRRL Y-324)</name>
    <name type="common">Yeast</name>
    <name type="synonym">Candida guilliermondii</name>
    <dbReference type="NCBI Taxonomy" id="294746"/>
    <lineage>
        <taxon>Eukaryota</taxon>
        <taxon>Fungi</taxon>
        <taxon>Dikarya</taxon>
        <taxon>Ascomycota</taxon>
        <taxon>Saccharomycotina</taxon>
        <taxon>Pichiomycetes</taxon>
        <taxon>Debaryomycetaceae</taxon>
        <taxon>Meyerozyma</taxon>
    </lineage>
</organism>
<dbReference type="VEuPathDB" id="FungiDB:PGUG_04890"/>
<dbReference type="RefSeq" id="XP_001482934.2">
    <property type="nucleotide sequence ID" value="XM_001482884.1"/>
</dbReference>
<dbReference type="GeneID" id="5124655"/>
<gene>
    <name evidence="1" type="ORF">PGUG_04890</name>
</gene>
<proteinExistence type="predicted"/>
<protein>
    <submittedName>
        <fullName evidence="1">Uncharacterized protein</fullName>
    </submittedName>
</protein>
<evidence type="ECO:0000313" key="2">
    <source>
        <dbReference type="Proteomes" id="UP000001997"/>
    </source>
</evidence>
<sequence>MLDFSGFFSWSRLILESQRTKIVALSASRNALASHELVENNLIKLSQVVDVNMTPNSFSRIHRKWTIVLDTSLDQFWNSDRIDLVVAMADTKNKRWTNNSSFDLRVLFSDFQDELVDGTVRSIITNQVNFVNILFVRPHFQSGLLVSIQGFSQN</sequence>
<dbReference type="HOGENOM" id="CLU_1704901_0_0_1"/>
<dbReference type="AlphaFoldDB" id="A5DNN9"/>
<dbReference type="KEGG" id="pgu:PGUG_04890"/>
<reference evidence="1 2" key="1">
    <citation type="journal article" date="2009" name="Nature">
        <title>Evolution of pathogenicity and sexual reproduction in eight Candida genomes.</title>
        <authorList>
            <person name="Butler G."/>
            <person name="Rasmussen M.D."/>
            <person name="Lin M.F."/>
            <person name="Santos M.A."/>
            <person name="Sakthikumar S."/>
            <person name="Munro C.A."/>
            <person name="Rheinbay E."/>
            <person name="Grabherr M."/>
            <person name="Forche A."/>
            <person name="Reedy J.L."/>
            <person name="Agrafioti I."/>
            <person name="Arnaud M.B."/>
            <person name="Bates S."/>
            <person name="Brown A.J."/>
            <person name="Brunke S."/>
            <person name="Costanzo M.C."/>
            <person name="Fitzpatrick D.A."/>
            <person name="de Groot P.W."/>
            <person name="Harris D."/>
            <person name="Hoyer L.L."/>
            <person name="Hube B."/>
            <person name="Klis F.M."/>
            <person name="Kodira C."/>
            <person name="Lennard N."/>
            <person name="Logue M.E."/>
            <person name="Martin R."/>
            <person name="Neiman A.M."/>
            <person name="Nikolaou E."/>
            <person name="Quail M.A."/>
            <person name="Quinn J."/>
            <person name="Santos M.C."/>
            <person name="Schmitzberger F.F."/>
            <person name="Sherlock G."/>
            <person name="Shah P."/>
            <person name="Silverstein K.A."/>
            <person name="Skrzypek M.S."/>
            <person name="Soll D."/>
            <person name="Staggs R."/>
            <person name="Stansfield I."/>
            <person name="Stumpf M.P."/>
            <person name="Sudbery P.E."/>
            <person name="Srikantha T."/>
            <person name="Zeng Q."/>
            <person name="Berman J."/>
            <person name="Berriman M."/>
            <person name="Heitman J."/>
            <person name="Gow N.A."/>
            <person name="Lorenz M.C."/>
            <person name="Birren B.W."/>
            <person name="Kellis M."/>
            <person name="Cuomo C.A."/>
        </authorList>
    </citation>
    <scope>NUCLEOTIDE SEQUENCE [LARGE SCALE GENOMIC DNA]</scope>
    <source>
        <strain evidence="2">ATCC 6260 / CBS 566 / DSM 6381 / JCM 1539 / NBRC 10279 / NRRL Y-324</strain>
    </source>
</reference>
<name>A5DNN9_PICGU</name>
<accession>A5DNN9</accession>